<organism evidence="3 4">
    <name type="scientific">Kyrpidia spormannii</name>
    <dbReference type="NCBI Taxonomy" id="2055160"/>
    <lineage>
        <taxon>Bacteria</taxon>
        <taxon>Bacillati</taxon>
        <taxon>Bacillota</taxon>
        <taxon>Bacilli</taxon>
        <taxon>Bacillales</taxon>
        <taxon>Alicyclobacillaceae</taxon>
        <taxon>Kyrpidia</taxon>
    </lineage>
</organism>
<evidence type="ECO:0000259" key="2">
    <source>
        <dbReference type="PROSITE" id="PS51194"/>
    </source>
</evidence>
<dbReference type="RefSeq" id="WP_170086418.1">
    <property type="nucleotide sequence ID" value="NZ_CP047972.1"/>
</dbReference>
<keyword evidence="3" id="KW-0547">Nucleotide-binding</keyword>
<keyword evidence="3" id="KW-0067">ATP-binding</keyword>
<name>A0A6F9EHT2_9BACL</name>
<dbReference type="Gene3D" id="3.40.50.10810">
    <property type="entry name" value="Tandem AAA-ATPase domain"/>
    <property type="match status" value="1"/>
</dbReference>
<dbReference type="SMART" id="SM00487">
    <property type="entry name" value="DEXDc"/>
    <property type="match status" value="1"/>
</dbReference>
<dbReference type="GO" id="GO:0005524">
    <property type="term" value="F:ATP binding"/>
    <property type="evidence" value="ECO:0007669"/>
    <property type="project" value="InterPro"/>
</dbReference>
<dbReference type="InterPro" id="IPR000330">
    <property type="entry name" value="SNF2_N"/>
</dbReference>
<dbReference type="SUPFAM" id="SSF52540">
    <property type="entry name" value="P-loop containing nucleoside triphosphate hydrolases"/>
    <property type="match status" value="2"/>
</dbReference>
<dbReference type="PANTHER" id="PTHR10799">
    <property type="entry name" value="SNF2/RAD54 HELICASE FAMILY"/>
    <property type="match status" value="1"/>
</dbReference>
<sequence>MASRPKDHPIDTPVQNQGLRAHQWRYSYRTSSTVIDGRPLNMLHDFYIPALKCAVQYDRVAGYFRSTSLAAASRGFSAFVGRGGRMRLIVGADLEPEDVKAVLEGDARRLENRLGEALEGEERWPDEVRNGVTLLAWMVAHGHLELKVALRVHRDTGEPLPFDSVEDGYVHEKWFILRDEFGNRLYGSGSLNESKTALALNAENIDVHCDWWEGQDRRRVDEAEADFQHLWEGNPKSLRIMPLPEAVQKRLIRFAEQVEKPVEVDGTSAAQEPEEALPSALERLQFAVLRDGPKMPGGHRVGMETAPVAPWPHQSVVVERLVETWPYSHLLCDEVGLGKTIEAGLAFRSLYLSGLAKRILVAAPAGLTIQWQRQMASKMLMSFGRVQTGSRLSYEYIFPEERRETVESMFEGDLLIVSTGLIARNWARELDEAPRFDVILVDEAHMARRKNPSKGPGVHPDYGNLYNAVKSHLRPRAKALWLATATPMQIHPVEVCDLLALTNRVGAFQFDPTLTLEYYNVLGSLIQEKELDQWQWEFLRRAVKAVRHQDPWLWNFIQNYVIDSRIQSVARRWLEEKQPPRGRDRQRMLRLMFAASPLARVMMRHTRKLLEEYRDRGELADNLARRRVLPVEPVPFEPSEARIYKQLQQYSRGLARRLGGSGGGAGRQMVSFLLSFLRLRFASSFYAFEQTLERRLHKVEYTLHAHTVGEASNGETGDSASLEEAVTESEIEDDDAAVVALLKDRTKEDLEWERSQLKAMLKALGDLQGPSSKMKRLLRILDGRKDPVSGRFRQTVIFTRFYDTLRDILSHLRQAAPRMRIGTYSGKGAEWFAPDAGGRVEADREEIKERFLQGEIDILLCTDAAAEGLNLQTADMLINFDLGWNPMKIEQRIGRIDRIGQRHPEIFVVNLCYAGSEEEVVYGRLLQRLQQANLVVGPQQMSLLPVQPDEFHDLAEGKLDISELEKRLRDRLEKQREQEQTMQIDSKDLYDIYQSLVKEQGRRRIPVDLDTIWEALSGSAYLRKLGCSVREVAGEPVLMVPGLDGIGGPVWLTTSRQLHDTGLPEREAGERVPLHFASYGDPVFEALLDHMEQHELPGCIKRLTVSSRSLPDVSLVGYAVLSKGKDGMSIPILVQGWEDLKGITLAENEVLTEADVEPLRETLRRRAEEEFRDTGAAQRYERYNERVGHLQEWLNDRVAYDLLQAKGLSLGGKSAFSTLVESIQGLCESREKLLVTDLPADILLRFPDDLLFDPGVIPSSAAKADVEVPCLMVRAAVDAMNRVASGMKQRSSELSWKTVAVRLQRDAIEKEKLL</sequence>
<dbReference type="SMART" id="SM00490">
    <property type="entry name" value="HELICc"/>
    <property type="match status" value="1"/>
</dbReference>
<evidence type="ECO:0000313" key="4">
    <source>
        <dbReference type="Proteomes" id="UP000502196"/>
    </source>
</evidence>
<dbReference type="Proteomes" id="UP000502196">
    <property type="component" value="Chromosome"/>
</dbReference>
<dbReference type="CDD" id="cd09179">
    <property type="entry name" value="PLDc_N_DEXD_a"/>
    <property type="match status" value="1"/>
</dbReference>
<keyword evidence="3" id="KW-0347">Helicase</keyword>
<dbReference type="EMBL" id="LR792683">
    <property type="protein sequence ID" value="CAB3395854.1"/>
    <property type="molecule type" value="Genomic_DNA"/>
</dbReference>
<protein>
    <submittedName>
        <fullName evidence="3">Helicase domain protein</fullName>
    </submittedName>
</protein>
<dbReference type="InterPro" id="IPR049730">
    <property type="entry name" value="SNF2/RAD54-like_C"/>
</dbReference>
<dbReference type="InterPro" id="IPR027417">
    <property type="entry name" value="P-loop_NTPase"/>
</dbReference>
<dbReference type="GO" id="GO:0004386">
    <property type="term" value="F:helicase activity"/>
    <property type="evidence" value="ECO:0007669"/>
    <property type="project" value="UniProtKB-KW"/>
</dbReference>
<evidence type="ECO:0000313" key="3">
    <source>
        <dbReference type="EMBL" id="CAB3395854.1"/>
    </source>
</evidence>
<gene>
    <name evidence="3" type="ORF">COOX1_3118</name>
</gene>
<dbReference type="Gene3D" id="3.40.50.300">
    <property type="entry name" value="P-loop containing nucleotide triphosphate hydrolases"/>
    <property type="match status" value="1"/>
</dbReference>
<dbReference type="PROSITE" id="PS51194">
    <property type="entry name" value="HELICASE_CTER"/>
    <property type="match status" value="1"/>
</dbReference>
<dbReference type="Pfam" id="PF00176">
    <property type="entry name" value="SNF2-rel_dom"/>
    <property type="match status" value="1"/>
</dbReference>
<dbReference type="Pfam" id="PF00271">
    <property type="entry name" value="Helicase_C"/>
    <property type="match status" value="1"/>
</dbReference>
<dbReference type="InterPro" id="IPR014001">
    <property type="entry name" value="Helicase_ATP-bd"/>
</dbReference>
<evidence type="ECO:0000256" key="1">
    <source>
        <dbReference type="ARBA" id="ARBA00022801"/>
    </source>
</evidence>
<accession>A0A6F9EHT2</accession>
<dbReference type="CDD" id="cd18793">
    <property type="entry name" value="SF2_C_SNF"/>
    <property type="match status" value="1"/>
</dbReference>
<keyword evidence="1" id="KW-0378">Hydrolase</keyword>
<feature type="domain" description="Helicase C-terminal" evidence="2">
    <location>
        <begin position="773"/>
        <end position="944"/>
    </location>
</feature>
<proteinExistence type="predicted"/>
<dbReference type="InterPro" id="IPR038718">
    <property type="entry name" value="SNF2-like_sf"/>
</dbReference>
<dbReference type="GO" id="GO:0016787">
    <property type="term" value="F:hydrolase activity"/>
    <property type="evidence" value="ECO:0007669"/>
    <property type="project" value="UniProtKB-KW"/>
</dbReference>
<reference evidence="3 4" key="1">
    <citation type="submission" date="2020-04" db="EMBL/GenBank/DDBJ databases">
        <authorList>
            <person name="Hogendoorn C."/>
        </authorList>
    </citation>
    <scope>NUCLEOTIDE SEQUENCE [LARGE SCALE GENOMIC DNA]</scope>
    <source>
        <strain evidence="3">COOX1</strain>
    </source>
</reference>
<dbReference type="InterPro" id="IPR001650">
    <property type="entry name" value="Helicase_C-like"/>
</dbReference>